<protein>
    <submittedName>
        <fullName evidence="1">Uncharacterized protein</fullName>
    </submittedName>
</protein>
<sequence>MPDDGREGELPLDLVLAPRELRTASVPERDLPHLDADSVVPDDPKEADTFVLRKDVYAETLLLTGRTEAFREGAKAIFAVTKDGPPAAATGFAPTGWMQLSRVSSHLRLGHHSIARGILPAVGKMTKAGNPLRCSIRTRPGSRRRW</sequence>
<evidence type="ECO:0000313" key="2">
    <source>
        <dbReference type="Proteomes" id="UP001552427"/>
    </source>
</evidence>
<evidence type="ECO:0000313" key="1">
    <source>
        <dbReference type="EMBL" id="MEV4286225.1"/>
    </source>
</evidence>
<organism evidence="1 2">
    <name type="scientific">Nonomuraea bangladeshensis</name>
    <dbReference type="NCBI Taxonomy" id="404385"/>
    <lineage>
        <taxon>Bacteria</taxon>
        <taxon>Bacillati</taxon>
        <taxon>Actinomycetota</taxon>
        <taxon>Actinomycetes</taxon>
        <taxon>Streptosporangiales</taxon>
        <taxon>Streptosporangiaceae</taxon>
        <taxon>Nonomuraea</taxon>
    </lineage>
</organism>
<reference evidence="1 2" key="1">
    <citation type="submission" date="2024-06" db="EMBL/GenBank/DDBJ databases">
        <title>The Natural Products Discovery Center: Release of the First 8490 Sequenced Strains for Exploring Actinobacteria Biosynthetic Diversity.</title>
        <authorList>
            <person name="Kalkreuter E."/>
            <person name="Kautsar S.A."/>
            <person name="Yang D."/>
            <person name="Bader C.D."/>
            <person name="Teijaro C.N."/>
            <person name="Fluegel L."/>
            <person name="Davis C.M."/>
            <person name="Simpson J.R."/>
            <person name="Lauterbach L."/>
            <person name="Steele A.D."/>
            <person name="Gui C."/>
            <person name="Meng S."/>
            <person name="Li G."/>
            <person name="Viehrig K."/>
            <person name="Ye F."/>
            <person name="Su P."/>
            <person name="Kiefer A.F."/>
            <person name="Nichols A."/>
            <person name="Cepeda A.J."/>
            <person name="Yan W."/>
            <person name="Fan B."/>
            <person name="Jiang Y."/>
            <person name="Adhikari A."/>
            <person name="Zheng C.-J."/>
            <person name="Schuster L."/>
            <person name="Cowan T.M."/>
            <person name="Smanski M.J."/>
            <person name="Chevrette M.G."/>
            <person name="De Carvalho L.P.S."/>
            <person name="Shen B."/>
        </authorList>
    </citation>
    <scope>NUCLEOTIDE SEQUENCE [LARGE SCALE GENOMIC DNA]</scope>
    <source>
        <strain evidence="1 2">NPDC049574</strain>
    </source>
</reference>
<dbReference type="EMBL" id="JBFARM010000003">
    <property type="protein sequence ID" value="MEV4286225.1"/>
    <property type="molecule type" value="Genomic_DNA"/>
</dbReference>
<proteinExistence type="predicted"/>
<keyword evidence="2" id="KW-1185">Reference proteome</keyword>
<dbReference type="RefSeq" id="WP_364448027.1">
    <property type="nucleotide sequence ID" value="NZ_JBFARM010000003.1"/>
</dbReference>
<dbReference type="Proteomes" id="UP001552427">
    <property type="component" value="Unassembled WGS sequence"/>
</dbReference>
<name>A0ABV3H241_9ACTN</name>
<gene>
    <name evidence="1" type="ORF">AB0K40_12060</name>
</gene>
<comment type="caution">
    <text evidence="1">The sequence shown here is derived from an EMBL/GenBank/DDBJ whole genome shotgun (WGS) entry which is preliminary data.</text>
</comment>
<accession>A0ABV3H241</accession>